<proteinExistence type="predicted"/>
<accession>A0ACB8V057</accession>
<sequence length="411" mass="45834">MATLTCPDNDKHRHDSGSTLTDISVTSPFLRVSPTPQHDGPASPKFDIAVSSLRVVARSISSLSFVSDSKSFCTALTVTDIDVKATQPRSPPDPKPPQQSSVEDRMVNGNKIQGMAGGSGQRSQSTNDASLPALQTSLEEQVNSNTAQQESPSPKARRRKSQTPTTSRSSSISGSKSTRNSSRASPYHQFQLQRNAVSEYPSRSYREDRDLITLHRESCRLFQSFSHPTKHNPALSLDTMQEPGIRPTRASTEPSHSSNITRSKIITRRSSADLPSNYTHLHSQLDRGAILPAHSETVFLDLEGPDSPLAATRSQDSDGQQIPERIPAYERIPPTVIDWTSPSTRKREYEKIDRSSRGIRGMWRRLAPKWCQSKSQRLSFFNDTTKDKRLYESSVRRFRMDIPTDNSEKAQ</sequence>
<evidence type="ECO:0000313" key="1">
    <source>
        <dbReference type="EMBL" id="KAI2389602.1"/>
    </source>
</evidence>
<protein>
    <submittedName>
        <fullName evidence="1">Uncharacterized protein</fullName>
    </submittedName>
</protein>
<name>A0ACB8V057_9EURO</name>
<gene>
    <name evidence="1" type="ORF">LOY88_002066</name>
</gene>
<organism evidence="1">
    <name type="scientific">Ophidiomyces ophidiicola</name>
    <dbReference type="NCBI Taxonomy" id="1387563"/>
    <lineage>
        <taxon>Eukaryota</taxon>
        <taxon>Fungi</taxon>
        <taxon>Dikarya</taxon>
        <taxon>Ascomycota</taxon>
        <taxon>Pezizomycotina</taxon>
        <taxon>Eurotiomycetes</taxon>
        <taxon>Eurotiomycetidae</taxon>
        <taxon>Onygenales</taxon>
        <taxon>Onygenaceae</taxon>
        <taxon>Ophidiomyces</taxon>
    </lineage>
</organism>
<comment type="caution">
    <text evidence="1">The sequence shown here is derived from an EMBL/GenBank/DDBJ whole genome shotgun (WGS) entry which is preliminary data.</text>
</comment>
<reference evidence="1" key="1">
    <citation type="journal article" date="2022" name="bioRxiv">
        <title>Population genetic analysis of Ophidiomyces ophidiicola, the causative agent of snake fungal disease, indicates recent introductions to the USA.</title>
        <authorList>
            <person name="Ladner J.T."/>
            <person name="Palmer J.M."/>
            <person name="Ettinger C.L."/>
            <person name="Stajich J.E."/>
            <person name="Farrell T.M."/>
            <person name="Glorioso B.M."/>
            <person name="Lawson B."/>
            <person name="Price S.J."/>
            <person name="Stengle A.G."/>
            <person name="Grear D.A."/>
            <person name="Lorch J.M."/>
        </authorList>
    </citation>
    <scope>NUCLEOTIDE SEQUENCE</scope>
    <source>
        <strain evidence="1">NWHC 24266-5</strain>
    </source>
</reference>
<dbReference type="EMBL" id="JALBCA010000023">
    <property type="protein sequence ID" value="KAI2389602.1"/>
    <property type="molecule type" value="Genomic_DNA"/>
</dbReference>